<evidence type="ECO:0000313" key="4">
    <source>
        <dbReference type="Proteomes" id="UP001652626"/>
    </source>
</evidence>
<keyword evidence="4" id="KW-1185">Reference proteome</keyword>
<sequence>MDREVKGKIVAVTGSAEGLGLAMVNSFLEQGAKLAILLDLNEEKGKESLKTLKEKFGDDRAIFYKCNVLSDLNEVYEKIINNHKYIDILINNAGVLDEKNIKKTMNINAIAVMEWTMKFYENMRLDKGGRGGTIINVSSIFGYRITAYIPFYHASKYAVLGFSKSLGHETNFKKGCVRVITLCPGLTFSSMANNPSVWEDETLDVFLEDVKSYDWQHPKDIGDGTVEIFRKADSGTAWLVEGSRPAEKIDI</sequence>
<keyword evidence="2" id="KW-0560">Oxidoreductase</keyword>
<dbReference type="GO" id="GO:0016616">
    <property type="term" value="F:oxidoreductase activity, acting on the CH-OH group of donors, NAD or NADP as acceptor"/>
    <property type="evidence" value="ECO:0007669"/>
    <property type="project" value="TreeGrafter"/>
</dbReference>
<evidence type="ECO:0000313" key="5">
    <source>
        <dbReference type="RefSeq" id="XP_026488090.1"/>
    </source>
</evidence>
<dbReference type="Gene3D" id="3.40.50.720">
    <property type="entry name" value="NAD(P)-binding Rossmann-like Domain"/>
    <property type="match status" value="1"/>
</dbReference>
<dbReference type="Proteomes" id="UP001652626">
    <property type="component" value="Chromosome 9"/>
</dbReference>
<dbReference type="RefSeq" id="XP_026488090.1">
    <property type="nucleotide sequence ID" value="XM_026632305.2"/>
</dbReference>
<evidence type="ECO:0000256" key="2">
    <source>
        <dbReference type="ARBA" id="ARBA00023002"/>
    </source>
</evidence>
<dbReference type="Pfam" id="PF00106">
    <property type="entry name" value="adh_short"/>
    <property type="match status" value="1"/>
</dbReference>
<accession>A0A8B8HTV8</accession>
<dbReference type="AlphaFoldDB" id="A0A8B8HTV8"/>
<dbReference type="PANTHER" id="PTHR44229:SF8">
    <property type="entry name" value="ALCOHOL DEHYDROGENASE-RELATED"/>
    <property type="match status" value="1"/>
</dbReference>
<proteinExistence type="inferred from homology"/>
<gene>
    <name evidence="5" type="primary">LOC113394861</name>
</gene>
<evidence type="ECO:0000256" key="3">
    <source>
        <dbReference type="RuleBase" id="RU000363"/>
    </source>
</evidence>
<dbReference type="GO" id="GO:0005737">
    <property type="term" value="C:cytoplasm"/>
    <property type="evidence" value="ECO:0007669"/>
    <property type="project" value="TreeGrafter"/>
</dbReference>
<dbReference type="OrthoDB" id="37659at2759"/>
<organism evidence="4 5">
    <name type="scientific">Vanessa tameamea</name>
    <name type="common">Kamehameha butterfly</name>
    <dbReference type="NCBI Taxonomy" id="334116"/>
    <lineage>
        <taxon>Eukaryota</taxon>
        <taxon>Metazoa</taxon>
        <taxon>Ecdysozoa</taxon>
        <taxon>Arthropoda</taxon>
        <taxon>Hexapoda</taxon>
        <taxon>Insecta</taxon>
        <taxon>Pterygota</taxon>
        <taxon>Neoptera</taxon>
        <taxon>Endopterygota</taxon>
        <taxon>Lepidoptera</taxon>
        <taxon>Glossata</taxon>
        <taxon>Ditrysia</taxon>
        <taxon>Papilionoidea</taxon>
        <taxon>Nymphalidae</taxon>
        <taxon>Nymphalinae</taxon>
        <taxon>Vanessa</taxon>
    </lineage>
</organism>
<name>A0A8B8HTV8_VANTA</name>
<protein>
    <submittedName>
        <fullName evidence="5">15-hydroxyprostaglandin dehydrogenase [NAD(+)]-like</fullName>
    </submittedName>
</protein>
<dbReference type="PANTHER" id="PTHR44229">
    <property type="entry name" value="15-HYDROXYPROSTAGLANDIN DEHYDROGENASE [NAD(+)]"/>
    <property type="match status" value="1"/>
</dbReference>
<evidence type="ECO:0000256" key="1">
    <source>
        <dbReference type="ARBA" id="ARBA00006484"/>
    </source>
</evidence>
<reference evidence="5" key="1">
    <citation type="submission" date="2025-08" db="UniProtKB">
        <authorList>
            <consortium name="RefSeq"/>
        </authorList>
    </citation>
    <scope>IDENTIFICATION</scope>
    <source>
        <tissue evidence="5">Whole body</tissue>
    </source>
</reference>
<dbReference type="OMA" id="IAVMEWT"/>
<dbReference type="InterPro" id="IPR002347">
    <property type="entry name" value="SDR_fam"/>
</dbReference>
<dbReference type="SUPFAM" id="SSF51735">
    <property type="entry name" value="NAD(P)-binding Rossmann-fold domains"/>
    <property type="match status" value="1"/>
</dbReference>
<comment type="similarity">
    <text evidence="1 3">Belongs to the short-chain dehydrogenases/reductases (SDR) family.</text>
</comment>
<dbReference type="PRINTS" id="PR00080">
    <property type="entry name" value="SDRFAMILY"/>
</dbReference>
<dbReference type="InterPro" id="IPR036291">
    <property type="entry name" value="NAD(P)-bd_dom_sf"/>
</dbReference>
<dbReference type="GeneID" id="113394861"/>
<dbReference type="PRINTS" id="PR00081">
    <property type="entry name" value="GDHRDH"/>
</dbReference>